<evidence type="ECO:0000259" key="6">
    <source>
        <dbReference type="Pfam" id="PF21715"/>
    </source>
</evidence>
<sequence length="211" mass="22594">MSNPYASFIQSLSKAVQPKGPAAAYTPVHVIKALFVIESSKSVGRVMLARILGIGEGSVRTIIKRLQHQSLISIDSIGGCSLTPTGREVLSQIKKGMVSSGPIDLSGMGVTYPSFAIHVSLDVSAHSVLKLRDIAIRWGAEGAMFFHFSGGRIVVPSITDDLSQTSPSTHYELMSRFRLQDGDYVIAAFAHDAATAEMSALAVFLFLKGIQ</sequence>
<evidence type="ECO:0000256" key="1">
    <source>
        <dbReference type="ARBA" id="ARBA00022598"/>
    </source>
</evidence>
<keyword evidence="3" id="KW-0067">ATP-binding</keyword>
<dbReference type="Gene3D" id="1.10.10.10">
    <property type="entry name" value="Winged helix-like DNA-binding domain superfamily/Winged helix DNA-binding domain"/>
    <property type="match status" value="1"/>
</dbReference>
<evidence type="ECO:0000256" key="2">
    <source>
        <dbReference type="ARBA" id="ARBA00022741"/>
    </source>
</evidence>
<evidence type="ECO:0000256" key="3">
    <source>
        <dbReference type="ARBA" id="ARBA00022840"/>
    </source>
</evidence>
<organism evidence="7">
    <name type="scientific">Candidatus Methanosuratincola petrocarbonis</name>
    <name type="common">ex Vanwonterghem et al. 2016</name>
    <dbReference type="NCBI Taxonomy" id="1867261"/>
    <lineage>
        <taxon>Archaea</taxon>
        <taxon>Thermoproteota</taxon>
        <taxon>Methanosuratincolia</taxon>
        <taxon>Candidatus Methanomethylicales</taxon>
        <taxon>Candidatus Methanomethylicaceae</taxon>
        <taxon>Candidatus Methanosuratincola (ex Vanwonterghem et al. 2016)</taxon>
    </lineage>
</organism>
<feature type="domain" description="DUF4443" evidence="5">
    <location>
        <begin position="126"/>
        <end position="207"/>
    </location>
</feature>
<dbReference type="InterPro" id="IPR029349">
    <property type="entry name" value="DUF4443"/>
</dbReference>
<dbReference type="InterPro" id="IPR036388">
    <property type="entry name" value="WH-like_DNA-bd_sf"/>
</dbReference>
<dbReference type="SUPFAM" id="SSF55261">
    <property type="entry name" value="GAD domain-like"/>
    <property type="match status" value="1"/>
</dbReference>
<keyword evidence="2" id="KW-0547">Nucleotide-binding</keyword>
<dbReference type="GO" id="GO:0006412">
    <property type="term" value="P:translation"/>
    <property type="evidence" value="ECO:0007669"/>
    <property type="project" value="UniProtKB-KW"/>
</dbReference>
<evidence type="ECO:0000256" key="4">
    <source>
        <dbReference type="ARBA" id="ARBA00022917"/>
    </source>
</evidence>
<keyword evidence="1" id="KW-0436">Ligase</keyword>
<feature type="domain" description="CggR N-terminal DNA binding" evidence="6">
    <location>
        <begin position="34"/>
        <end position="97"/>
    </location>
</feature>
<dbReference type="InterPro" id="IPR048715">
    <property type="entry name" value="CggR_N"/>
</dbReference>
<protein>
    <submittedName>
        <fullName evidence="7">DUF4443 domain-containing protein</fullName>
    </submittedName>
</protein>
<evidence type="ECO:0000259" key="5">
    <source>
        <dbReference type="Pfam" id="PF14544"/>
    </source>
</evidence>
<dbReference type="Pfam" id="PF14544">
    <property type="entry name" value="DUF4443"/>
    <property type="match status" value="1"/>
</dbReference>
<name>A0A7J3UZQ8_9CREN</name>
<gene>
    <name evidence="7" type="ORF">ENL91_00945</name>
</gene>
<proteinExistence type="predicted"/>
<keyword evidence="4" id="KW-0648">Protein biosynthesis</keyword>
<dbReference type="Gene3D" id="3.30.1360.30">
    <property type="entry name" value="GAD-like domain"/>
    <property type="match status" value="1"/>
</dbReference>
<dbReference type="InterPro" id="IPR036390">
    <property type="entry name" value="WH_DNA-bd_sf"/>
</dbReference>
<dbReference type="EMBL" id="DRVT01000011">
    <property type="protein sequence ID" value="HHI48720.1"/>
    <property type="molecule type" value="Genomic_DNA"/>
</dbReference>
<dbReference type="InterPro" id="IPR004115">
    <property type="entry name" value="GAD-like_sf"/>
</dbReference>
<evidence type="ECO:0000313" key="7">
    <source>
        <dbReference type="EMBL" id="HHI48720.1"/>
    </source>
</evidence>
<accession>A0A7J3UZQ8</accession>
<dbReference type="SUPFAM" id="SSF46785">
    <property type="entry name" value="Winged helix' DNA-binding domain"/>
    <property type="match status" value="1"/>
</dbReference>
<dbReference type="GO" id="GO:0004812">
    <property type="term" value="F:aminoacyl-tRNA ligase activity"/>
    <property type="evidence" value="ECO:0007669"/>
    <property type="project" value="InterPro"/>
</dbReference>
<dbReference type="GO" id="GO:0005737">
    <property type="term" value="C:cytoplasm"/>
    <property type="evidence" value="ECO:0007669"/>
    <property type="project" value="InterPro"/>
</dbReference>
<dbReference type="Pfam" id="PF21715">
    <property type="entry name" value="CggR_N"/>
    <property type="match status" value="1"/>
</dbReference>
<reference evidence="7" key="1">
    <citation type="journal article" date="2020" name="mSystems">
        <title>Genome- and Community-Level Interaction Insights into Carbon Utilization and Element Cycling Functions of Hydrothermarchaeota in Hydrothermal Sediment.</title>
        <authorList>
            <person name="Zhou Z."/>
            <person name="Liu Y."/>
            <person name="Xu W."/>
            <person name="Pan J."/>
            <person name="Luo Z.H."/>
            <person name="Li M."/>
        </authorList>
    </citation>
    <scope>NUCLEOTIDE SEQUENCE [LARGE SCALE GENOMIC DNA]</scope>
    <source>
        <strain evidence="7">SpSt-1038</strain>
    </source>
</reference>
<dbReference type="AlphaFoldDB" id="A0A7J3UZQ8"/>
<comment type="caution">
    <text evidence="7">The sequence shown here is derived from an EMBL/GenBank/DDBJ whole genome shotgun (WGS) entry which is preliminary data.</text>
</comment>
<dbReference type="GO" id="GO:0005524">
    <property type="term" value="F:ATP binding"/>
    <property type="evidence" value="ECO:0007669"/>
    <property type="project" value="UniProtKB-KW"/>
</dbReference>